<comment type="similarity">
    <text evidence="2 3">Belongs to the LOG family.</text>
</comment>
<dbReference type="SUPFAM" id="SSF102405">
    <property type="entry name" value="MCP/YpsA-like"/>
    <property type="match status" value="1"/>
</dbReference>
<evidence type="ECO:0000256" key="3">
    <source>
        <dbReference type="RuleBase" id="RU363015"/>
    </source>
</evidence>
<dbReference type="Gene3D" id="3.40.50.450">
    <property type="match status" value="1"/>
</dbReference>
<keyword evidence="3" id="KW-0203">Cytokinin biosynthesis</keyword>
<evidence type="ECO:0000313" key="4">
    <source>
        <dbReference type="EMBL" id="QEP34132.1"/>
    </source>
</evidence>
<keyword evidence="5" id="KW-1185">Reference proteome</keyword>
<proteinExistence type="inferred from homology"/>
<reference evidence="4 5" key="1">
    <citation type="submission" date="2019-09" db="EMBL/GenBank/DDBJ databases">
        <title>Complete genome sequencing of four Arcobacter species reveals a diverse suite of mobile elements.</title>
        <authorList>
            <person name="Miller W.G."/>
            <person name="Yee E."/>
            <person name="Bono J.L."/>
        </authorList>
    </citation>
    <scope>NUCLEOTIDE SEQUENCE [LARGE SCALE GENOMIC DNA]</scope>
    <source>
        <strain evidence="4 5">LMG 26638</strain>
    </source>
</reference>
<dbReference type="KEGG" id="apai:APAC_1005"/>
<dbReference type="GO" id="GO:0005829">
    <property type="term" value="C:cytosol"/>
    <property type="evidence" value="ECO:0007669"/>
    <property type="project" value="TreeGrafter"/>
</dbReference>
<evidence type="ECO:0000256" key="1">
    <source>
        <dbReference type="ARBA" id="ARBA00000274"/>
    </source>
</evidence>
<dbReference type="InterPro" id="IPR031100">
    <property type="entry name" value="LOG_fam"/>
</dbReference>
<comment type="catalytic activity">
    <reaction evidence="1">
        <text>AMP + H2O = D-ribose 5-phosphate + adenine</text>
        <dbReference type="Rhea" id="RHEA:20129"/>
        <dbReference type="ChEBI" id="CHEBI:15377"/>
        <dbReference type="ChEBI" id="CHEBI:16708"/>
        <dbReference type="ChEBI" id="CHEBI:78346"/>
        <dbReference type="ChEBI" id="CHEBI:456215"/>
        <dbReference type="EC" id="3.2.2.4"/>
    </reaction>
</comment>
<dbReference type="PANTHER" id="PTHR31223">
    <property type="entry name" value="LOG FAMILY PROTEIN YJL055W"/>
    <property type="match status" value="1"/>
</dbReference>
<gene>
    <name evidence="4" type="ORF">APAC_1005</name>
</gene>
<dbReference type="RefSeq" id="WP_130233088.1">
    <property type="nucleotide sequence ID" value="NZ_BMEF01000034.1"/>
</dbReference>
<reference evidence="5" key="2">
    <citation type="submission" date="2019-09" db="EMBL/GenBank/DDBJ databases">
        <title>Complete genome sequencing of four Arcobacter species reveals a diverse suite of mobile elements.</title>
        <authorList>
            <person name="On S.L.W."/>
            <person name="Miller W.G."/>
            <person name="Biggs P."/>
            <person name="Cornelius A."/>
            <person name="Vandamme P."/>
        </authorList>
    </citation>
    <scope>NUCLEOTIDE SEQUENCE [LARGE SCALE GENOMIC DNA]</scope>
    <source>
        <strain evidence="5">LMG 26638</strain>
    </source>
</reference>
<evidence type="ECO:0000256" key="2">
    <source>
        <dbReference type="ARBA" id="ARBA00006763"/>
    </source>
</evidence>
<organism evidence="4 5">
    <name type="scientific">Malaciobacter pacificus</name>
    <dbReference type="NCBI Taxonomy" id="1080223"/>
    <lineage>
        <taxon>Bacteria</taxon>
        <taxon>Pseudomonadati</taxon>
        <taxon>Campylobacterota</taxon>
        <taxon>Epsilonproteobacteria</taxon>
        <taxon>Campylobacterales</taxon>
        <taxon>Arcobacteraceae</taxon>
        <taxon>Malaciobacter</taxon>
    </lineage>
</organism>
<name>A0A5C2HCT2_9BACT</name>
<dbReference type="Pfam" id="PF03641">
    <property type="entry name" value="Lysine_decarbox"/>
    <property type="match status" value="1"/>
</dbReference>
<dbReference type="OrthoDB" id="9801098at2"/>
<accession>A0A5C2HCT2</accession>
<protein>
    <recommendedName>
        <fullName evidence="3">Cytokinin riboside 5'-monophosphate phosphoribohydrolase</fullName>
        <ecNumber evidence="3">3.2.2.n1</ecNumber>
    </recommendedName>
</protein>
<keyword evidence="3" id="KW-0378">Hydrolase</keyword>
<dbReference type="NCBIfam" id="TIGR00730">
    <property type="entry name" value="Rossman fold protein, TIGR00730 family"/>
    <property type="match status" value="1"/>
</dbReference>
<dbReference type="GO" id="GO:0009691">
    <property type="term" value="P:cytokinin biosynthetic process"/>
    <property type="evidence" value="ECO:0007669"/>
    <property type="project" value="UniProtKB-UniRule"/>
</dbReference>
<dbReference type="InterPro" id="IPR005269">
    <property type="entry name" value="LOG"/>
</dbReference>
<dbReference type="EMBL" id="CP035928">
    <property type="protein sequence ID" value="QEP34132.1"/>
    <property type="molecule type" value="Genomic_DNA"/>
</dbReference>
<dbReference type="Proteomes" id="UP000322726">
    <property type="component" value="Chromosome"/>
</dbReference>
<sequence>MNVAIYCGSAFGRSSIYEQETKKLALKLVENSMNIVYGGSTQGLMGVISNESLKLKNSVTGVITYDLVDKEIENKAINKIYKVNTINERKEKMEELADAFITLPGGFGTLEEISEVISFAQLGYHKKPCAFLNINGYYDNFIKFLENAVYEGFIAKRFIEMLIVSDDIDEIIKRIKNYEAPTSKWKKEK</sequence>
<dbReference type="AlphaFoldDB" id="A0A5C2HCT2"/>
<dbReference type="GO" id="GO:0008714">
    <property type="term" value="F:AMP nucleosidase activity"/>
    <property type="evidence" value="ECO:0007669"/>
    <property type="project" value="UniProtKB-EC"/>
</dbReference>
<dbReference type="EC" id="3.2.2.n1" evidence="3"/>
<dbReference type="PANTHER" id="PTHR31223:SF70">
    <property type="entry name" value="LOG FAMILY PROTEIN YJL055W"/>
    <property type="match status" value="1"/>
</dbReference>
<evidence type="ECO:0000313" key="5">
    <source>
        <dbReference type="Proteomes" id="UP000322726"/>
    </source>
</evidence>
<reference evidence="4 5" key="3">
    <citation type="submission" date="2019-09" db="EMBL/GenBank/DDBJ databases">
        <title>Taxonomic note: a critical rebuttal of the proposed division of the genus Arcobacter into six genera, emended descriptions of Arcobacter anaerophilus and the genus Arcobacter, and an assessment of genus-level boundaries for Epsilonproteobacteria using in silico genomic comparator tools.</title>
        <authorList>
            <person name="On S.L.W."/>
            <person name="Miller W.G."/>
            <person name="Biggs P."/>
            <person name="Cornelius A."/>
            <person name="Vandamme P."/>
        </authorList>
    </citation>
    <scope>NUCLEOTIDE SEQUENCE [LARGE SCALE GENOMIC DNA]</scope>
    <source>
        <strain evidence="4 5">LMG 26638</strain>
    </source>
</reference>